<evidence type="ECO:0000259" key="3">
    <source>
        <dbReference type="Pfam" id="PF22895"/>
    </source>
</evidence>
<sequence>MTLRWPDARSHQLIGRYALPFALAVVFFQLVWRNAGLYPMVFADEWLYSSAARLMPFDKSILPSYLFLGVYRLTNACGPGFLDCARILNAALLVAAAPFIYLIARQVCSRPSAIVLALAAVLAPVSSFAAYFMPETMYFLAFCAFAWVALARTEATPLAYGLVTGAMLGVMSAIKVHALFLLPAHLAFMLYLCLAQYRNDGWLRRFVIMLAVATVTMVVVRFAIGYAVAGRSGLNLLGNFYGTHATNSTTSLESLLRILPAALVSLQGHILALALLLPLPLATLLLHVFDKQVRAQASQQQRSLQVFAMLMLCAAGAMTVMFTATIASAGPLEGVRLHQRYYDFAFPLMLVIAAAPLALPAARQSLLLRAAAALPVMAVMLYAARYLLTDYAVGLVDSPELTVFKEFPMLLKLSAGLAVLTLALWIVQRRAGIMLFVFVALPLTAWNADRAISAIQARAQAPNDYDKAGMLVRHYLDRQQAGKLTVAGDSIAGLSRALFHIDHPLTKTHDLVAGAPFVREDLAPGRDWVLVVGQHALPDDIKPEVKTAEFALMKVQVEHQPLGKFDFNKPVGGLLARAENLSGPEGWGAWSDGREVRLHFVRPLPQKLNILLRANAFPPKTDQQFVLVVGGQRRPFRLTGTAQDRFFQFDTSGAEQVVKIEIPDPVTPRAMGMGPDDRLLGIGFTSIEIGTR</sequence>
<feature type="domain" description="Glycosyltransferase RgtA/B/C/D-like" evidence="2">
    <location>
        <begin position="85"/>
        <end position="220"/>
    </location>
</feature>
<feature type="transmembrane region" description="Helical" evidence="1">
    <location>
        <begin position="113"/>
        <end position="132"/>
    </location>
</feature>
<organism evidence="4 5">
    <name type="scientific">Massilia soli</name>
    <dbReference type="NCBI Taxonomy" id="2792854"/>
    <lineage>
        <taxon>Bacteria</taxon>
        <taxon>Pseudomonadati</taxon>
        <taxon>Pseudomonadota</taxon>
        <taxon>Betaproteobacteria</taxon>
        <taxon>Burkholderiales</taxon>
        <taxon>Oxalobacteraceae</taxon>
        <taxon>Telluria group</taxon>
        <taxon>Massilia</taxon>
    </lineage>
</organism>
<feature type="transmembrane region" description="Helical" evidence="1">
    <location>
        <begin position="21"/>
        <end position="41"/>
    </location>
</feature>
<feature type="transmembrane region" description="Helical" evidence="1">
    <location>
        <begin position="174"/>
        <end position="194"/>
    </location>
</feature>
<evidence type="ECO:0000256" key="1">
    <source>
        <dbReference type="SAM" id="Phobius"/>
    </source>
</evidence>
<evidence type="ECO:0000259" key="2">
    <source>
        <dbReference type="Pfam" id="PF13231"/>
    </source>
</evidence>
<feature type="transmembrane region" description="Helical" evidence="1">
    <location>
        <begin position="206"/>
        <end position="229"/>
    </location>
</feature>
<protein>
    <submittedName>
        <fullName evidence="4">Glycosyltransferase family 39 protein</fullName>
        <ecNumber evidence="4">2.4.-.-</ecNumber>
    </submittedName>
</protein>
<proteinExistence type="predicted"/>
<evidence type="ECO:0000313" key="5">
    <source>
        <dbReference type="Proteomes" id="UP000809349"/>
    </source>
</evidence>
<keyword evidence="1" id="KW-0472">Membrane</keyword>
<dbReference type="EC" id="2.4.-.-" evidence="4"/>
<name>A0ABS7STR6_9BURK</name>
<keyword evidence="4" id="KW-0808">Transferase</keyword>
<reference evidence="4 5" key="2">
    <citation type="submission" date="2021-08" db="EMBL/GenBank/DDBJ databases">
        <title>Massilia sp. R798.</title>
        <authorList>
            <person name="Baek J.H."/>
            <person name="Jung H.S."/>
            <person name="Kim K.R."/>
            <person name="Jeon C.O."/>
        </authorList>
    </citation>
    <scope>NUCLEOTIDE SEQUENCE [LARGE SCALE GENOMIC DNA]</scope>
    <source>
        <strain evidence="4 5">R798</strain>
    </source>
</reference>
<comment type="caution">
    <text evidence="4">The sequence shown here is derived from an EMBL/GenBank/DDBJ whole genome shotgun (WGS) entry which is preliminary data.</text>
</comment>
<feature type="domain" description="DUF7024" evidence="3">
    <location>
        <begin position="577"/>
        <end position="689"/>
    </location>
</feature>
<feature type="transmembrane region" description="Helical" evidence="1">
    <location>
        <begin position="87"/>
        <end position="107"/>
    </location>
</feature>
<dbReference type="InterPro" id="IPR038731">
    <property type="entry name" value="RgtA/B/C-like"/>
</dbReference>
<keyword evidence="5" id="KW-1185">Reference proteome</keyword>
<accession>A0ABS7STR6</accession>
<feature type="transmembrane region" description="Helical" evidence="1">
    <location>
        <begin position="306"/>
        <end position="329"/>
    </location>
</feature>
<dbReference type="RefSeq" id="WP_223469785.1">
    <property type="nucleotide sequence ID" value="NZ_JAFBIL020000007.1"/>
</dbReference>
<dbReference type="GO" id="GO:0016757">
    <property type="term" value="F:glycosyltransferase activity"/>
    <property type="evidence" value="ECO:0007669"/>
    <property type="project" value="UniProtKB-KW"/>
</dbReference>
<feature type="transmembrane region" description="Helical" evidence="1">
    <location>
        <begin position="341"/>
        <end position="359"/>
    </location>
</feature>
<dbReference type="Proteomes" id="UP000809349">
    <property type="component" value="Unassembled WGS sequence"/>
</dbReference>
<evidence type="ECO:0000313" key="4">
    <source>
        <dbReference type="EMBL" id="MBZ2209320.1"/>
    </source>
</evidence>
<keyword evidence="1" id="KW-1133">Transmembrane helix</keyword>
<dbReference type="EMBL" id="JAFBIL020000007">
    <property type="protein sequence ID" value="MBZ2209320.1"/>
    <property type="molecule type" value="Genomic_DNA"/>
</dbReference>
<feature type="transmembrane region" description="Helical" evidence="1">
    <location>
        <begin position="258"/>
        <end position="286"/>
    </location>
</feature>
<keyword evidence="1" id="KW-0812">Transmembrane</keyword>
<feature type="transmembrane region" description="Helical" evidence="1">
    <location>
        <begin position="407"/>
        <end position="426"/>
    </location>
</feature>
<gene>
    <name evidence="4" type="ORF">I4X03_018785</name>
</gene>
<dbReference type="Pfam" id="PF22895">
    <property type="entry name" value="DUF7024"/>
    <property type="match status" value="1"/>
</dbReference>
<reference evidence="4 5" key="1">
    <citation type="submission" date="2021-01" db="EMBL/GenBank/DDBJ databases">
        <authorList>
            <person name="Ruan W."/>
            <person name="Khan S.A."/>
            <person name="Jeon C.O."/>
        </authorList>
    </citation>
    <scope>NUCLEOTIDE SEQUENCE [LARGE SCALE GENOMIC DNA]</scope>
    <source>
        <strain evidence="4 5">R798</strain>
    </source>
</reference>
<dbReference type="Pfam" id="PF13231">
    <property type="entry name" value="PMT_2"/>
    <property type="match status" value="1"/>
</dbReference>
<dbReference type="InterPro" id="IPR054288">
    <property type="entry name" value="DUF7024"/>
</dbReference>
<keyword evidence="4" id="KW-0328">Glycosyltransferase</keyword>
<feature type="transmembrane region" description="Helical" evidence="1">
    <location>
        <begin position="366"/>
        <end position="387"/>
    </location>
</feature>